<dbReference type="InterPro" id="IPR011545">
    <property type="entry name" value="DEAD/DEAH_box_helicase_dom"/>
</dbReference>
<dbReference type="InterPro" id="IPR001650">
    <property type="entry name" value="Helicase_C-like"/>
</dbReference>
<dbReference type="PANTHER" id="PTHR24031">
    <property type="entry name" value="RNA HELICASE"/>
    <property type="match status" value="1"/>
</dbReference>
<evidence type="ECO:0000256" key="7">
    <source>
        <dbReference type="SAM" id="MobiDB-lite"/>
    </source>
</evidence>
<keyword evidence="1 5" id="KW-0547">Nucleotide-binding</keyword>
<gene>
    <name evidence="10" type="ORF">ACHAXA_007806</name>
</gene>
<keyword evidence="6" id="KW-0175">Coiled coil</keyword>
<dbReference type="SUPFAM" id="SSF52540">
    <property type="entry name" value="P-loop containing nucleoside triphosphate hydrolases"/>
    <property type="match status" value="1"/>
</dbReference>
<comment type="function">
    <text evidence="5">RNA helicase.</text>
</comment>
<evidence type="ECO:0000256" key="3">
    <source>
        <dbReference type="ARBA" id="ARBA00022840"/>
    </source>
</evidence>
<evidence type="ECO:0000256" key="4">
    <source>
        <dbReference type="ARBA" id="ARBA00022884"/>
    </source>
</evidence>
<dbReference type="AlphaFoldDB" id="A0ABD3RHU8"/>
<evidence type="ECO:0000256" key="5">
    <source>
        <dbReference type="RuleBase" id="RU365068"/>
    </source>
</evidence>
<feature type="region of interest" description="Disordered" evidence="7">
    <location>
        <begin position="748"/>
        <end position="776"/>
    </location>
</feature>
<dbReference type="InterPro" id="IPR027417">
    <property type="entry name" value="P-loop_NTPase"/>
</dbReference>
<comment type="catalytic activity">
    <reaction evidence="5">
        <text>ATP + H2O = ADP + phosphate + H(+)</text>
        <dbReference type="Rhea" id="RHEA:13065"/>
        <dbReference type="ChEBI" id="CHEBI:15377"/>
        <dbReference type="ChEBI" id="CHEBI:15378"/>
        <dbReference type="ChEBI" id="CHEBI:30616"/>
        <dbReference type="ChEBI" id="CHEBI:43474"/>
        <dbReference type="ChEBI" id="CHEBI:456216"/>
        <dbReference type="EC" id="3.6.4.13"/>
    </reaction>
</comment>
<keyword evidence="11" id="KW-1185">Reference proteome</keyword>
<feature type="coiled-coil region" evidence="6">
    <location>
        <begin position="508"/>
        <end position="557"/>
    </location>
</feature>
<evidence type="ECO:0000259" key="9">
    <source>
        <dbReference type="PROSITE" id="PS51194"/>
    </source>
</evidence>
<dbReference type="InterPro" id="IPR014001">
    <property type="entry name" value="Helicase_ATP-bd"/>
</dbReference>
<reference evidence="10 11" key="1">
    <citation type="submission" date="2024-10" db="EMBL/GenBank/DDBJ databases">
        <title>Updated reference genomes for cyclostephanoid diatoms.</title>
        <authorList>
            <person name="Roberts W.R."/>
            <person name="Alverson A.J."/>
        </authorList>
    </citation>
    <scope>NUCLEOTIDE SEQUENCE [LARGE SCALE GENOMIC DNA]</scope>
    <source>
        <strain evidence="10 11">AJA228-03</strain>
    </source>
</reference>
<comment type="domain">
    <text evidence="5">The Q motif is unique to and characteristic of the DEAD box family of RNA helicases and controls ATP binding and hydrolysis.</text>
</comment>
<dbReference type="PROSITE" id="PS51192">
    <property type="entry name" value="HELICASE_ATP_BIND_1"/>
    <property type="match status" value="1"/>
</dbReference>
<comment type="caution">
    <text evidence="10">The sequence shown here is derived from an EMBL/GenBank/DDBJ whole genome shotgun (WGS) entry which is preliminary data.</text>
</comment>
<evidence type="ECO:0000313" key="11">
    <source>
        <dbReference type="Proteomes" id="UP001530377"/>
    </source>
</evidence>
<feature type="domain" description="Helicase C-terminal" evidence="9">
    <location>
        <begin position="559"/>
        <end position="721"/>
    </location>
</feature>
<name>A0ABD3RHU8_9STRA</name>
<dbReference type="Pfam" id="PF00271">
    <property type="entry name" value="Helicase_C"/>
    <property type="match status" value="1"/>
</dbReference>
<keyword evidence="4 5" id="KW-0694">RNA-binding</keyword>
<keyword evidence="2 5" id="KW-0378">Hydrolase</keyword>
<dbReference type="PROSITE" id="PS51194">
    <property type="entry name" value="HELICASE_CTER"/>
    <property type="match status" value="1"/>
</dbReference>
<dbReference type="GO" id="GO:0003724">
    <property type="term" value="F:RNA helicase activity"/>
    <property type="evidence" value="ECO:0007669"/>
    <property type="project" value="UniProtKB-EC"/>
</dbReference>
<proteinExistence type="inferred from homology"/>
<evidence type="ECO:0000313" key="10">
    <source>
        <dbReference type="EMBL" id="KAL3810056.1"/>
    </source>
</evidence>
<dbReference type="SMART" id="SM00487">
    <property type="entry name" value="DEXDc"/>
    <property type="match status" value="1"/>
</dbReference>
<dbReference type="Gene3D" id="3.40.50.300">
    <property type="entry name" value="P-loop containing nucleotide triphosphate hydrolases"/>
    <property type="match status" value="2"/>
</dbReference>
<feature type="domain" description="Helicase ATP-binding" evidence="8">
    <location>
        <begin position="185"/>
        <end position="446"/>
    </location>
</feature>
<dbReference type="Pfam" id="PF00270">
    <property type="entry name" value="DEAD"/>
    <property type="match status" value="1"/>
</dbReference>
<accession>A0ABD3RHU8</accession>
<evidence type="ECO:0000256" key="6">
    <source>
        <dbReference type="SAM" id="Coils"/>
    </source>
</evidence>
<dbReference type="EC" id="3.6.4.13" evidence="5"/>
<dbReference type="Proteomes" id="UP001530377">
    <property type="component" value="Unassembled WGS sequence"/>
</dbReference>
<comment type="similarity">
    <text evidence="5">Belongs to the DEAD box helicase family.</text>
</comment>
<evidence type="ECO:0000259" key="8">
    <source>
        <dbReference type="PROSITE" id="PS51192"/>
    </source>
</evidence>
<keyword evidence="3 5" id="KW-0067">ATP-binding</keyword>
<dbReference type="GO" id="GO:0003723">
    <property type="term" value="F:RNA binding"/>
    <property type="evidence" value="ECO:0007669"/>
    <property type="project" value="UniProtKB-UniRule"/>
</dbReference>
<dbReference type="GO" id="GO:0005524">
    <property type="term" value="F:ATP binding"/>
    <property type="evidence" value="ECO:0007669"/>
    <property type="project" value="UniProtKB-UniRule"/>
</dbReference>
<dbReference type="GO" id="GO:0016787">
    <property type="term" value="F:hydrolase activity"/>
    <property type="evidence" value="ECO:0007669"/>
    <property type="project" value="UniProtKB-KW"/>
</dbReference>
<dbReference type="EMBL" id="JALLPB020000355">
    <property type="protein sequence ID" value="KAL3810056.1"/>
    <property type="molecule type" value="Genomic_DNA"/>
</dbReference>
<keyword evidence="5" id="KW-0347">Helicase</keyword>
<evidence type="ECO:0000256" key="2">
    <source>
        <dbReference type="ARBA" id="ARBA00022801"/>
    </source>
</evidence>
<sequence>MVGLGTKVIVAAIAATREVHSWSSVARRHPAMIRSFAPLSAGAGAGAGDDDDDDDELRRQLPSMGLNELQTQFRLAISREDMDAAMMYRDELAERVSSGAYRASDAADEDAHSKRRRLSWGGLGTAPWLIERLQALDYPLPTTIQINAFEAVNAILLNDDDGGGLTSSRGIAGNAGDDTLEERLRSQLPQNMGVVISGSTGSGKTLAYLVPTLSTLSQTLFTRQRIRIKDEEDVDDLMGDLIDRVMVQTSPSVRGQGYDQVVGGRRGGVASATAALSSLGKSGTDIKSPVALIVVPTRELGVQIALLLFELVGGNTKKTALERSGRKNMFRYKGPKGVKIGCVLDEQMSMEGLKLQTDIAITTPKYLSKLIDENDVDPSKLRVVIFDEADLGLEQTSDENLKLLFDNNEAKRRMFSRLSFLVGASVTASLGNLAVKAEILPEGKSFIATATRFAPIAKEDEQQSVADAKLPSPEDSMATLKDLRLCLDPGLRHERVLVSDNSGLLCLARMLRKELREYEIANATLAANADSRGDSDVDDLMKQLAVLREDTKDLEEDFGIDSVFDSAKTNSINALQRPRVVVFFPDEDEARDAIFLLRDALWGEHRLGVLLPKTGENPLTIMEAFKYGDISVLLATPNSIRGLDFPALTHVYTLFLPANDPREYLHLAGRVGRIGQQGSVRGQGGRVTTILDRKEASQFDRLAEFLGFDFNDVAPLQAEVTNESNVEDMRRYLEDTITLLGTADASRDEPIINYSDELDESEVTEEEDDEEGDTTL</sequence>
<feature type="compositionally biased region" description="Acidic residues" evidence="7">
    <location>
        <begin position="756"/>
        <end position="776"/>
    </location>
</feature>
<evidence type="ECO:0000256" key="1">
    <source>
        <dbReference type="ARBA" id="ARBA00022741"/>
    </source>
</evidence>
<protein>
    <recommendedName>
        <fullName evidence="5">ATP-dependent RNA helicase</fullName>
        <ecNumber evidence="5">3.6.4.13</ecNumber>
    </recommendedName>
</protein>
<organism evidence="10 11">
    <name type="scientific">Cyclostephanos tholiformis</name>
    <dbReference type="NCBI Taxonomy" id="382380"/>
    <lineage>
        <taxon>Eukaryota</taxon>
        <taxon>Sar</taxon>
        <taxon>Stramenopiles</taxon>
        <taxon>Ochrophyta</taxon>
        <taxon>Bacillariophyta</taxon>
        <taxon>Coscinodiscophyceae</taxon>
        <taxon>Thalassiosirophycidae</taxon>
        <taxon>Stephanodiscales</taxon>
        <taxon>Stephanodiscaceae</taxon>
        <taxon>Cyclostephanos</taxon>
    </lineage>
</organism>